<feature type="domain" description="DUF7088" evidence="3">
    <location>
        <begin position="60"/>
        <end position="144"/>
    </location>
</feature>
<keyword evidence="1" id="KW-1133">Transmembrane helix</keyword>
<reference evidence="4" key="1">
    <citation type="journal article" date="2022" name="Cell">
        <title>Design, construction, and in vivo augmentation of a complex gut microbiome.</title>
        <authorList>
            <person name="Cheng A.G."/>
            <person name="Ho P.Y."/>
            <person name="Aranda-Diaz A."/>
            <person name="Jain S."/>
            <person name="Yu F.B."/>
            <person name="Meng X."/>
            <person name="Wang M."/>
            <person name="Iakiviak M."/>
            <person name="Nagashima K."/>
            <person name="Zhao A."/>
            <person name="Murugkar P."/>
            <person name="Patil A."/>
            <person name="Atabakhsh K."/>
            <person name="Weakley A."/>
            <person name="Yan J."/>
            <person name="Brumbaugh A.R."/>
            <person name="Higginbottom S."/>
            <person name="Dimas A."/>
            <person name="Shiver A.L."/>
            <person name="Deutschbauer A."/>
            <person name="Neff N."/>
            <person name="Sonnenburg J.L."/>
            <person name="Huang K.C."/>
            <person name="Fischbach M.A."/>
        </authorList>
    </citation>
    <scope>NUCLEOTIDE SEQUENCE</scope>
    <source>
        <strain evidence="4">DSM 19829</strain>
    </source>
</reference>
<dbReference type="InterPro" id="IPR019196">
    <property type="entry name" value="ABC_transp_unknown"/>
</dbReference>
<dbReference type="EMBL" id="CP102290">
    <property type="protein sequence ID" value="UWP61154.1"/>
    <property type="molecule type" value="Genomic_DNA"/>
</dbReference>
<sequence>MRLNMKFHKEKIFKNDGKKKLKNGSYSVILSLIVIAVVVVINLIISEIPSQYTQFDLSAAKLYTVSDDTKEYLNTLDQDVTIYYIAQSGQEDDTIDKLLTRYDDLSKHIKVEKKDPVLHPKFTSQYTDQELADNSVIVVCGEKSKVIDNGQMYQSEVNYQTYSSSITGFDGEGQVTSAIEYVTSDDLPILYTLDGHGELELSTAVTDAIAKQNVEVKTLNLMTEEKVPDDAESIMIAAPTSDLSGEETDKIIEYLENGGHAIIFSDYSETEMPNFKRVLENYGVKTVDGVVLEGDSRNYGYQMPYYLLPNVNDSDVTANVIDSGKYVMMPIAQGIEKMDQVRDTLTINPILTTSNKAYSKTDIQNMENYEKSDGDAEGPFDIGMYITESIDDEKETKIIYYSSSSILNDNVNQMVSGGNLELVTESVSAVCKSGDEASVSIPSKSLQTDYLTLTNYDASFWMIMSIIILPGLCLVCGLVIWLKRRKQ</sequence>
<dbReference type="Pfam" id="PF09822">
    <property type="entry name" value="ABC_transp_aux"/>
    <property type="match status" value="1"/>
</dbReference>
<protein>
    <submittedName>
        <fullName evidence="4">GldG family protein</fullName>
    </submittedName>
</protein>
<keyword evidence="1" id="KW-0472">Membrane</keyword>
<evidence type="ECO:0000256" key="1">
    <source>
        <dbReference type="SAM" id="Phobius"/>
    </source>
</evidence>
<accession>A0ABY5VKL9</accession>
<keyword evidence="5" id="KW-1185">Reference proteome</keyword>
<dbReference type="InterPro" id="IPR055396">
    <property type="entry name" value="DUF7088"/>
</dbReference>
<evidence type="ECO:0000259" key="2">
    <source>
        <dbReference type="Pfam" id="PF09822"/>
    </source>
</evidence>
<dbReference type="Pfam" id="PF23357">
    <property type="entry name" value="DUF7088"/>
    <property type="match status" value="1"/>
</dbReference>
<feature type="transmembrane region" description="Helical" evidence="1">
    <location>
        <begin position="460"/>
        <end position="482"/>
    </location>
</feature>
<evidence type="ECO:0000259" key="3">
    <source>
        <dbReference type="Pfam" id="PF23357"/>
    </source>
</evidence>
<feature type="transmembrane region" description="Helical" evidence="1">
    <location>
        <begin position="21"/>
        <end position="45"/>
    </location>
</feature>
<evidence type="ECO:0000313" key="4">
    <source>
        <dbReference type="EMBL" id="UWP61154.1"/>
    </source>
</evidence>
<feature type="domain" description="ABC-type uncharacterised transport system" evidence="2">
    <location>
        <begin position="193"/>
        <end position="413"/>
    </location>
</feature>
<keyword evidence="1" id="KW-0812">Transmembrane</keyword>
<dbReference type="RefSeq" id="WP_242830254.1">
    <property type="nucleotide sequence ID" value="NZ_CABLBR010000009.1"/>
</dbReference>
<name>A0ABY5VKL9_9FIRM</name>
<organism evidence="4 5">
    <name type="scientific">Ruminococcus gauvreauii</name>
    <dbReference type="NCBI Taxonomy" id="438033"/>
    <lineage>
        <taxon>Bacteria</taxon>
        <taxon>Bacillati</taxon>
        <taxon>Bacillota</taxon>
        <taxon>Clostridia</taxon>
        <taxon>Eubacteriales</taxon>
        <taxon>Oscillospiraceae</taxon>
        <taxon>Ruminococcus</taxon>
    </lineage>
</organism>
<gene>
    <name evidence="4" type="ORF">NQ502_09030</name>
</gene>
<proteinExistence type="predicted"/>
<evidence type="ECO:0000313" key="5">
    <source>
        <dbReference type="Proteomes" id="UP001060164"/>
    </source>
</evidence>
<dbReference type="Proteomes" id="UP001060164">
    <property type="component" value="Chromosome"/>
</dbReference>